<keyword evidence="4" id="KW-1185">Reference proteome</keyword>
<feature type="compositionally biased region" description="Low complexity" evidence="1">
    <location>
        <begin position="410"/>
        <end position="422"/>
    </location>
</feature>
<evidence type="ECO:0000313" key="4">
    <source>
        <dbReference type="Proteomes" id="UP001212152"/>
    </source>
</evidence>
<feature type="compositionally biased region" description="Low complexity" evidence="1">
    <location>
        <begin position="719"/>
        <end position="730"/>
    </location>
</feature>
<gene>
    <name evidence="3" type="ORF">HDU87_006570</name>
</gene>
<dbReference type="PANTHER" id="PTHR47369">
    <property type="entry name" value="BTB/POZ DOMAIN-CONTAINING PROTEIN"/>
    <property type="match status" value="1"/>
</dbReference>
<evidence type="ECO:0000256" key="1">
    <source>
        <dbReference type="SAM" id="MobiDB-lite"/>
    </source>
</evidence>
<dbReference type="AlphaFoldDB" id="A0AAD5XQD3"/>
<dbReference type="PROSITE" id="PS50097">
    <property type="entry name" value="BTB"/>
    <property type="match status" value="1"/>
</dbReference>
<proteinExistence type="predicted"/>
<dbReference type="EMBL" id="JADGJQ010000058">
    <property type="protein sequence ID" value="KAJ3174904.1"/>
    <property type="molecule type" value="Genomic_DNA"/>
</dbReference>
<dbReference type="InterPro" id="IPR000210">
    <property type="entry name" value="BTB/POZ_dom"/>
</dbReference>
<feature type="region of interest" description="Disordered" evidence="1">
    <location>
        <begin position="1"/>
        <end position="34"/>
    </location>
</feature>
<dbReference type="InterPro" id="IPR011333">
    <property type="entry name" value="SKP1/BTB/POZ_sf"/>
</dbReference>
<dbReference type="PANTHER" id="PTHR47369:SF2">
    <property type="entry name" value="BTB_POZ DOMAIN-CONTAINING PROTEIN 2"/>
    <property type="match status" value="1"/>
</dbReference>
<dbReference type="Gene3D" id="3.30.710.10">
    <property type="entry name" value="Potassium Channel Kv1.1, Chain A"/>
    <property type="match status" value="1"/>
</dbReference>
<organism evidence="3 4">
    <name type="scientific">Geranomyces variabilis</name>
    <dbReference type="NCBI Taxonomy" id="109894"/>
    <lineage>
        <taxon>Eukaryota</taxon>
        <taxon>Fungi</taxon>
        <taxon>Fungi incertae sedis</taxon>
        <taxon>Chytridiomycota</taxon>
        <taxon>Chytridiomycota incertae sedis</taxon>
        <taxon>Chytridiomycetes</taxon>
        <taxon>Spizellomycetales</taxon>
        <taxon>Powellomycetaceae</taxon>
        <taxon>Geranomyces</taxon>
    </lineage>
</organism>
<feature type="region of interest" description="Disordered" evidence="1">
    <location>
        <begin position="708"/>
        <end position="777"/>
    </location>
</feature>
<comment type="caution">
    <text evidence="3">The sequence shown here is derived from an EMBL/GenBank/DDBJ whole genome shotgun (WGS) entry which is preliminary data.</text>
</comment>
<feature type="compositionally biased region" description="Acidic residues" evidence="1">
    <location>
        <begin position="708"/>
        <end position="718"/>
    </location>
</feature>
<feature type="compositionally biased region" description="Basic and acidic residues" evidence="1">
    <location>
        <begin position="334"/>
        <end position="345"/>
    </location>
</feature>
<dbReference type="SUPFAM" id="SSF54695">
    <property type="entry name" value="POZ domain"/>
    <property type="match status" value="1"/>
</dbReference>
<feature type="region of interest" description="Disordered" evidence="1">
    <location>
        <begin position="403"/>
        <end position="534"/>
    </location>
</feature>
<feature type="region of interest" description="Disordered" evidence="1">
    <location>
        <begin position="322"/>
        <end position="364"/>
    </location>
</feature>
<evidence type="ECO:0000259" key="2">
    <source>
        <dbReference type="PROSITE" id="PS50097"/>
    </source>
</evidence>
<feature type="domain" description="BTB" evidence="2">
    <location>
        <begin position="52"/>
        <end position="83"/>
    </location>
</feature>
<feature type="compositionally biased region" description="Low complexity" evidence="1">
    <location>
        <begin position="504"/>
        <end position="520"/>
    </location>
</feature>
<dbReference type="Proteomes" id="UP001212152">
    <property type="component" value="Unassembled WGS sequence"/>
</dbReference>
<reference evidence="3" key="1">
    <citation type="submission" date="2020-05" db="EMBL/GenBank/DDBJ databases">
        <title>Phylogenomic resolution of chytrid fungi.</title>
        <authorList>
            <person name="Stajich J.E."/>
            <person name="Amses K."/>
            <person name="Simmons R."/>
            <person name="Seto K."/>
            <person name="Myers J."/>
            <person name="Bonds A."/>
            <person name="Quandt C.A."/>
            <person name="Barry K."/>
            <person name="Liu P."/>
            <person name="Grigoriev I."/>
            <person name="Longcore J.E."/>
            <person name="James T.Y."/>
        </authorList>
    </citation>
    <scope>NUCLEOTIDE SEQUENCE</scope>
    <source>
        <strain evidence="3">JEL0379</strain>
    </source>
</reference>
<protein>
    <recommendedName>
        <fullName evidence="2">BTB domain-containing protein</fullName>
    </recommendedName>
</protein>
<accession>A0AAD5XQD3</accession>
<name>A0AAD5XQD3_9FUNG</name>
<evidence type="ECO:0000313" key="3">
    <source>
        <dbReference type="EMBL" id="KAJ3174904.1"/>
    </source>
</evidence>
<sequence>MLSAAAVLHPPESPASISFSRAPHASPPRDLQDADDQRNANFLAAFTTGRFSDMIVIAHDHVYRLHRVVLMQSPFFRRLLLDENGAEVVVAEGSLGIEVGGDWRVVREGMDISLRDLYMPASHRNAQITPENVLAVLPAACFLELSNLAAHCVRTVLASLSADTAVDYATQLERLRLPPGRTAPSPYGPKHAYAKLFGQCLDKLCDTVLGFLCGVINAGLTAVDGAHVKQDLSDGPLANQAHAPQQADQHGATLADDLLSRLPLCWVRRVLESDLLCVPTEHERYELVKRVVAMRRVAAPEQQPDQPAAANDESIFDEIHYADDGENDTNSVHGARDARETTHDDSDLDVSLWSEDNTSRSGFHTREGSVFSDVVARNAVATEGVFRLRSYVHSLLGRVVSNGPAAPIVPTSTPPGGATTAANRKRKRRPSDLENIHPTMVSGTPGLLDDTEDDNHDQFVPAVEELSTPVPRRKAALRSDEHQFATSASSHRGRAGRVSPPTTPTTSTTPRRSPAITARPSPAPAPAPQQQQRDSIVHTRYGPGSLPQSARDVATREDTVMAGVFQTAIVYTHMTFPQLELVKTDGIVPDAVVLESFWMQAELMSGRARDGAAAAAAAMAGGGGGSGPRRFGKFRFCVPFRDVREFFMGKGKAPVVPFAAGASSASAAAVAASEDGAAMASNTGRVLLSSLVVCAGLQYRVLLSVAEDDDEDRDDDAADAAPDSSPVASRNPRRGWPNSTKPPQLRALLQRNRVGDAKRPRGAAGDARQRPMPPKPPISYRIHIFRRGDFVHSSPSGGAGRRSRRWDRFVQPVTQCEFNGEGFVDGFAMPEADEDKDLWALVVIEFR</sequence>